<keyword evidence="5" id="KW-1185">Reference proteome</keyword>
<evidence type="ECO:0000256" key="1">
    <source>
        <dbReference type="SAM" id="SignalP"/>
    </source>
</evidence>
<dbReference type="InterPro" id="IPR005944">
    <property type="entry name" value="Pro_iminopeptidase"/>
</dbReference>
<dbReference type="Proteomes" id="UP000669179">
    <property type="component" value="Unassembled WGS sequence"/>
</dbReference>
<dbReference type="GO" id="GO:0006508">
    <property type="term" value="P:proteolysis"/>
    <property type="evidence" value="ECO:0007669"/>
    <property type="project" value="InterPro"/>
</dbReference>
<reference evidence="4" key="1">
    <citation type="submission" date="2021-03" db="EMBL/GenBank/DDBJ databases">
        <authorList>
            <person name="Kanchanasin P."/>
            <person name="Saeng-In P."/>
            <person name="Phongsopitanun W."/>
            <person name="Yuki M."/>
            <person name="Kudo T."/>
            <person name="Ohkuma M."/>
            <person name="Tanasupawat S."/>
        </authorList>
    </citation>
    <scope>NUCLEOTIDE SEQUENCE</scope>
    <source>
        <strain evidence="4">GKU 128</strain>
    </source>
</reference>
<accession>A0A939PRA5</accession>
<dbReference type="SUPFAM" id="SSF53474">
    <property type="entry name" value="alpha/beta-Hydrolases"/>
    <property type="match status" value="1"/>
</dbReference>
<sequence length="474" mass="50510">MRPRLTAVFALTLALASSGGAAAAAAPTAPSVKPPPTLTDSHPCAGQPGFTCSFLTVPLDHRGHGKGELKLQVATADNASAPKGTLVFLTGGPGQPGVPFATRIATQRLPELAKNYRFVVIDQRGTGEFGALNCPKLQAEVGSSDIEPPSKDAIAECANILGDKRNYFTSEQTTGDLDMFRQALGVHKWTLDGVSYGTFTAARYAAAHPGNTDKLVLDSVLPHTDPQNDDMLYLTGLRATARVLRDACKTAPACGFDPAQDLAWIARHRTDSVLVWDMLVSYEFLDPTYRNPNPAGLPAGSGDPVGAIHAARGGDPTRLDQMLKLLDSGGDPVTGYSSGLHIATICGDGQFPWGTSESPVAKRWPAVDRVLRKLPAKATWPFTTKTAVGNGFMTECLSWPRSQHSAEPPERLPAVPTLLVNGDRDLSTPLEWAKEELGYTPRGQLVVVKGASHSIQNRELGHQGRDAVIKFLNG</sequence>
<dbReference type="InterPro" id="IPR000073">
    <property type="entry name" value="AB_hydrolase_1"/>
</dbReference>
<dbReference type="GO" id="GO:0005737">
    <property type="term" value="C:cytoplasm"/>
    <property type="evidence" value="ECO:0007669"/>
    <property type="project" value="InterPro"/>
</dbReference>
<comment type="caution">
    <text evidence="4">The sequence shown here is derived from an EMBL/GenBank/DDBJ whole genome shotgun (WGS) entry which is preliminary data.</text>
</comment>
<proteinExistence type="predicted"/>
<dbReference type="RefSeq" id="WP_208261343.1">
    <property type="nucleotide sequence ID" value="NZ_JAGEOJ010000020.1"/>
</dbReference>
<feature type="domain" description="AB hydrolase-1" evidence="2">
    <location>
        <begin position="85"/>
        <end position="253"/>
    </location>
</feature>
<name>A0A939PRA5_9ACTN</name>
<dbReference type="Gene3D" id="3.40.50.1820">
    <property type="entry name" value="alpha/beta hydrolase"/>
    <property type="match status" value="1"/>
</dbReference>
<organism evidence="4 5">
    <name type="scientific">Actinomadura barringtoniae</name>
    <dbReference type="NCBI Taxonomy" id="1427535"/>
    <lineage>
        <taxon>Bacteria</taxon>
        <taxon>Bacillati</taxon>
        <taxon>Actinomycetota</taxon>
        <taxon>Actinomycetes</taxon>
        <taxon>Streptosporangiales</taxon>
        <taxon>Thermomonosporaceae</taxon>
        <taxon>Actinomadura</taxon>
    </lineage>
</organism>
<dbReference type="PANTHER" id="PTHR43722">
    <property type="entry name" value="PROLINE IMINOPEPTIDASE"/>
    <property type="match status" value="1"/>
</dbReference>
<gene>
    <name evidence="4" type="ORF">J4573_39905</name>
</gene>
<dbReference type="Pfam" id="PF08386">
    <property type="entry name" value="Abhydrolase_4"/>
    <property type="match status" value="1"/>
</dbReference>
<dbReference type="InterPro" id="IPR013595">
    <property type="entry name" value="Pept_S33_TAP-like_C"/>
</dbReference>
<keyword evidence="4" id="KW-0378">Hydrolase</keyword>
<dbReference type="GO" id="GO:0004177">
    <property type="term" value="F:aminopeptidase activity"/>
    <property type="evidence" value="ECO:0007669"/>
    <property type="project" value="UniProtKB-EC"/>
</dbReference>
<evidence type="ECO:0000313" key="5">
    <source>
        <dbReference type="Proteomes" id="UP000669179"/>
    </source>
</evidence>
<dbReference type="PANTHER" id="PTHR43722:SF1">
    <property type="entry name" value="PROLINE IMINOPEPTIDASE"/>
    <property type="match status" value="1"/>
</dbReference>
<evidence type="ECO:0000313" key="4">
    <source>
        <dbReference type="EMBL" id="MBO2453316.1"/>
    </source>
</evidence>
<feature type="signal peptide" evidence="1">
    <location>
        <begin position="1"/>
        <end position="23"/>
    </location>
</feature>
<dbReference type="EMBL" id="JAGEOJ010000020">
    <property type="protein sequence ID" value="MBO2453316.1"/>
    <property type="molecule type" value="Genomic_DNA"/>
</dbReference>
<feature type="domain" description="Peptidase S33 tripeptidyl aminopeptidase-like C-terminal" evidence="3">
    <location>
        <begin position="388"/>
        <end position="457"/>
    </location>
</feature>
<dbReference type="AlphaFoldDB" id="A0A939PRA5"/>
<dbReference type="Pfam" id="PF00561">
    <property type="entry name" value="Abhydrolase_1"/>
    <property type="match status" value="1"/>
</dbReference>
<evidence type="ECO:0000259" key="3">
    <source>
        <dbReference type="Pfam" id="PF08386"/>
    </source>
</evidence>
<feature type="chain" id="PRO_5038931702" evidence="1">
    <location>
        <begin position="24"/>
        <end position="474"/>
    </location>
</feature>
<protein>
    <submittedName>
        <fullName evidence="4">Alpha/beta hydrolase</fullName>
    </submittedName>
</protein>
<dbReference type="InterPro" id="IPR029058">
    <property type="entry name" value="AB_hydrolase_fold"/>
</dbReference>
<evidence type="ECO:0000259" key="2">
    <source>
        <dbReference type="Pfam" id="PF00561"/>
    </source>
</evidence>
<keyword evidence="1" id="KW-0732">Signal</keyword>